<comment type="subcellular location">
    <subcellularLocation>
        <location evidence="1">Endoplasmic reticulum membrane</location>
        <topology evidence="1">Single-pass type I membrane protein</topology>
    </subcellularLocation>
</comment>
<dbReference type="SUPFAM" id="SSF50998">
    <property type="entry name" value="Quinoprotein alcohol dehydrogenase-like"/>
    <property type="match status" value="1"/>
</dbReference>
<dbReference type="Pfam" id="PF25293">
    <property type="entry name" value="Beta-prop_EMC1_N"/>
    <property type="match status" value="1"/>
</dbReference>
<comment type="similarity">
    <text evidence="2">Belongs to the EMC1 family.</text>
</comment>
<feature type="chain" id="PRO_5040391709" description="ER membrane protein complex subunit 1" evidence="12">
    <location>
        <begin position="21"/>
        <end position="936"/>
    </location>
</feature>
<evidence type="ECO:0000256" key="5">
    <source>
        <dbReference type="ARBA" id="ARBA00022692"/>
    </source>
</evidence>
<name>A0A9P4J4K7_9PEZI</name>
<dbReference type="PANTHER" id="PTHR21573">
    <property type="entry name" value="ER MEMBRANE PROTEIN COMPLEX SUBUNIT 1"/>
    <property type="match status" value="1"/>
</dbReference>
<keyword evidence="6 12" id="KW-0732">Signal</keyword>
<gene>
    <name evidence="15" type="ORF">K461DRAFT_276124</name>
</gene>
<evidence type="ECO:0000256" key="7">
    <source>
        <dbReference type="ARBA" id="ARBA00022824"/>
    </source>
</evidence>
<evidence type="ECO:0000256" key="11">
    <source>
        <dbReference type="SAM" id="Phobius"/>
    </source>
</evidence>
<dbReference type="InterPro" id="IPR058545">
    <property type="entry name" value="Beta-prop_EMC1_1st"/>
</dbReference>
<dbReference type="InterPro" id="IPR011678">
    <property type="entry name" value="EMC1_C"/>
</dbReference>
<accession>A0A9P4J4K7</accession>
<dbReference type="AlphaFoldDB" id="A0A9P4J4K7"/>
<dbReference type="OrthoDB" id="28092at2759"/>
<evidence type="ECO:0000313" key="15">
    <source>
        <dbReference type="EMBL" id="KAF2154951.1"/>
    </source>
</evidence>
<evidence type="ECO:0000256" key="9">
    <source>
        <dbReference type="ARBA" id="ARBA00023136"/>
    </source>
</evidence>
<keyword evidence="9 11" id="KW-0472">Membrane</keyword>
<evidence type="ECO:0000256" key="12">
    <source>
        <dbReference type="SAM" id="SignalP"/>
    </source>
</evidence>
<feature type="domain" description="ER membrane protein complex subunit 1 C-terminal" evidence="13">
    <location>
        <begin position="718"/>
        <end position="932"/>
    </location>
</feature>
<proteinExistence type="inferred from homology"/>
<dbReference type="InterPro" id="IPR026895">
    <property type="entry name" value="EMC1"/>
</dbReference>
<sequence length="936" mass="100922">MRCLIKSVAAACALSRVAHAVFVDDAGVVDWHHTLLGYPQQDATFFHQPQADSKASLAYTLSDRGIVAAVNPKDGAVIWRQQLAETSSSNAFLRAGQTSNTVVSGSGSEVIAWGAPDGRQIWTTYLGDASVRDLEILELEDGRDQTAAKDSLVLAGGSTTKILRLGGEDGSKVWEFTDTTGDVPHQISASATQVFYVALHSASAGSYKIRVTTLDPTTGRRTDQYTLSDSDISDASSVLAVGANSASPVIVWTDKSFSTLKVNVIGTKSVATFSVGKVPGEDLETIIVHAPSRANSRPHFLVQFQTLAHSWAQVFHVDLQKSTVLKAYDLPKVAGHSAFAATSEGSNVFFTRITQQEVTVVSSASHGVLSRWQLSGFNDHTYVKNAQPLHAATELSVKGDSVSAARSAVFLSSGDWVLVRDDTVAWSRPEELAHTVTAAFAYPPAADKEYEDELHKETELNVISAYIYRWTRHISELQKLPAFLATIPSRVLSSVGLREKTHSEFSRAVRSFGFHKVVVCITSTGYALGLDAGDNGKIVWKLALPEPVHPKPGQQPVLNAYPDGTMELKPSLNAVQRSLFDGTTGGPLDARSEPARPQGFVNVKDSASGVDGVQPATTIAKKTHAPRSWWQFKTAPDEVLVGLVARPIEDPVASIGRVLGDRRVLYKYLNPNLLLVATAPPSRNALTVRLVESLTGEILYTGVHSDVAPSLPFAAAVSENWFVYSFTESSGDSGAVATLLVVGELYESSLPDDHGASNSSGQSLAKGPFIPLQTYIIPEPISHMAVTQTGQGITSKELLVTLPSSNALVGIPKAIIDPRRPVGRDPNKIEQFEGLMKYAPVLEFDPKWYLSHQRELYGISNVTTSPAILESTSLVFAYGLDVFGTRVSPSFSFDILGKDFNKLQMLATVFALGVGTFIVAPLVARKYVNTQWTFVS</sequence>
<protein>
    <recommendedName>
        <fullName evidence="4">ER membrane protein complex subunit 1</fullName>
    </recommendedName>
</protein>
<feature type="signal peptide" evidence="12">
    <location>
        <begin position="1"/>
        <end position="20"/>
    </location>
</feature>
<evidence type="ECO:0000256" key="3">
    <source>
        <dbReference type="ARBA" id="ARBA00011276"/>
    </source>
</evidence>
<reference evidence="15" key="1">
    <citation type="journal article" date="2020" name="Stud. Mycol.">
        <title>101 Dothideomycetes genomes: a test case for predicting lifestyles and emergence of pathogens.</title>
        <authorList>
            <person name="Haridas S."/>
            <person name="Albert R."/>
            <person name="Binder M."/>
            <person name="Bloem J."/>
            <person name="Labutti K."/>
            <person name="Salamov A."/>
            <person name="Andreopoulos B."/>
            <person name="Baker S."/>
            <person name="Barry K."/>
            <person name="Bills G."/>
            <person name="Bluhm B."/>
            <person name="Cannon C."/>
            <person name="Castanera R."/>
            <person name="Culley D."/>
            <person name="Daum C."/>
            <person name="Ezra D."/>
            <person name="Gonzalez J."/>
            <person name="Henrissat B."/>
            <person name="Kuo A."/>
            <person name="Liang C."/>
            <person name="Lipzen A."/>
            <person name="Lutzoni F."/>
            <person name="Magnuson J."/>
            <person name="Mondo S."/>
            <person name="Nolan M."/>
            <person name="Ohm R."/>
            <person name="Pangilinan J."/>
            <person name="Park H.-J."/>
            <person name="Ramirez L."/>
            <person name="Alfaro M."/>
            <person name="Sun H."/>
            <person name="Tritt A."/>
            <person name="Yoshinaga Y."/>
            <person name="Zwiers L.-H."/>
            <person name="Turgeon B."/>
            <person name="Goodwin S."/>
            <person name="Spatafora J."/>
            <person name="Crous P."/>
            <person name="Grigoriev I."/>
        </authorList>
    </citation>
    <scope>NUCLEOTIDE SEQUENCE</scope>
    <source>
        <strain evidence="15">CBS 260.36</strain>
    </source>
</reference>
<evidence type="ECO:0000256" key="10">
    <source>
        <dbReference type="ARBA" id="ARBA00023180"/>
    </source>
</evidence>
<dbReference type="Gene3D" id="2.130.10.10">
    <property type="entry name" value="YVTN repeat-like/Quinoprotein amine dehydrogenase"/>
    <property type="match status" value="1"/>
</dbReference>
<dbReference type="Pfam" id="PF07774">
    <property type="entry name" value="EMC1_C"/>
    <property type="match status" value="1"/>
</dbReference>
<dbReference type="PANTHER" id="PTHR21573:SF0">
    <property type="entry name" value="ER MEMBRANE PROTEIN COMPLEX SUBUNIT 1"/>
    <property type="match status" value="1"/>
</dbReference>
<comment type="caution">
    <text evidence="15">The sequence shown here is derived from an EMBL/GenBank/DDBJ whole genome shotgun (WGS) entry which is preliminary data.</text>
</comment>
<keyword evidence="8 11" id="KW-1133">Transmembrane helix</keyword>
<evidence type="ECO:0000256" key="4">
    <source>
        <dbReference type="ARBA" id="ARBA00020824"/>
    </source>
</evidence>
<evidence type="ECO:0000256" key="2">
    <source>
        <dbReference type="ARBA" id="ARBA00007904"/>
    </source>
</evidence>
<dbReference type="InterPro" id="IPR015943">
    <property type="entry name" value="WD40/YVTN_repeat-like_dom_sf"/>
</dbReference>
<keyword evidence="5 11" id="KW-0812">Transmembrane</keyword>
<evidence type="ECO:0000256" key="8">
    <source>
        <dbReference type="ARBA" id="ARBA00022989"/>
    </source>
</evidence>
<evidence type="ECO:0000256" key="1">
    <source>
        <dbReference type="ARBA" id="ARBA00004115"/>
    </source>
</evidence>
<evidence type="ECO:0000256" key="6">
    <source>
        <dbReference type="ARBA" id="ARBA00022729"/>
    </source>
</evidence>
<dbReference type="EMBL" id="ML996083">
    <property type="protein sequence ID" value="KAF2154951.1"/>
    <property type="molecule type" value="Genomic_DNA"/>
</dbReference>
<evidence type="ECO:0000259" key="14">
    <source>
        <dbReference type="Pfam" id="PF25293"/>
    </source>
</evidence>
<dbReference type="GO" id="GO:0034975">
    <property type="term" value="P:protein folding in endoplasmic reticulum"/>
    <property type="evidence" value="ECO:0007669"/>
    <property type="project" value="TreeGrafter"/>
</dbReference>
<dbReference type="GO" id="GO:0072546">
    <property type="term" value="C:EMC complex"/>
    <property type="evidence" value="ECO:0007669"/>
    <property type="project" value="InterPro"/>
</dbReference>
<comment type="subunit">
    <text evidence="3">Component of the ER membrane protein complex (EMC).</text>
</comment>
<keyword evidence="7" id="KW-0256">Endoplasmic reticulum</keyword>
<keyword evidence="10" id="KW-0325">Glycoprotein</keyword>
<dbReference type="Proteomes" id="UP000799439">
    <property type="component" value="Unassembled WGS sequence"/>
</dbReference>
<evidence type="ECO:0000259" key="13">
    <source>
        <dbReference type="Pfam" id="PF07774"/>
    </source>
</evidence>
<dbReference type="InterPro" id="IPR011047">
    <property type="entry name" value="Quinoprotein_ADH-like_sf"/>
</dbReference>
<feature type="domain" description="EMC1 first beta-propeller" evidence="14">
    <location>
        <begin position="20"/>
        <end position="430"/>
    </location>
</feature>
<feature type="transmembrane region" description="Helical" evidence="11">
    <location>
        <begin position="903"/>
        <end position="924"/>
    </location>
</feature>
<keyword evidence="16" id="KW-1185">Reference proteome</keyword>
<evidence type="ECO:0000313" key="16">
    <source>
        <dbReference type="Proteomes" id="UP000799439"/>
    </source>
</evidence>
<organism evidence="15 16">
    <name type="scientific">Myriangium duriaei CBS 260.36</name>
    <dbReference type="NCBI Taxonomy" id="1168546"/>
    <lineage>
        <taxon>Eukaryota</taxon>
        <taxon>Fungi</taxon>
        <taxon>Dikarya</taxon>
        <taxon>Ascomycota</taxon>
        <taxon>Pezizomycotina</taxon>
        <taxon>Dothideomycetes</taxon>
        <taxon>Dothideomycetidae</taxon>
        <taxon>Myriangiales</taxon>
        <taxon>Myriangiaceae</taxon>
        <taxon>Myriangium</taxon>
    </lineage>
</organism>